<proteinExistence type="predicted"/>
<sequence length="190" mass="21466">MDIQLTNILKKKNEELISDMEKTYFVKRTNSCPDGPYTILAVHIPGLAPELFDSRKLQDYTYEVIGGNHTRLALQTLHSEDPDENIFKTTMARVYCDLPDSLARKVGIDHNKIQFALPPSAADRLFSFRAAAYAETGYTDEADLTTVEPLLMKDKESRWMDGLYVKGPSRGSDRPPAYGRSDPRSGWYLG</sequence>
<feature type="region of interest" description="Disordered" evidence="1">
    <location>
        <begin position="164"/>
        <end position="190"/>
    </location>
</feature>
<evidence type="ECO:0000313" key="2">
    <source>
        <dbReference type="EMBL" id="CAH1242366.1"/>
    </source>
</evidence>
<gene>
    <name evidence="2" type="primary">Hypp6622</name>
    <name evidence="2" type="ORF">BLAG_LOCUS5664</name>
</gene>
<dbReference type="AlphaFoldDB" id="A0A8J9YVA7"/>
<keyword evidence="3" id="KW-1185">Reference proteome</keyword>
<dbReference type="EMBL" id="OV696697">
    <property type="protein sequence ID" value="CAH1242366.1"/>
    <property type="molecule type" value="Genomic_DNA"/>
</dbReference>
<name>A0A8J9YVA7_BRALA</name>
<dbReference type="Proteomes" id="UP000838412">
    <property type="component" value="Chromosome 12"/>
</dbReference>
<reference evidence="2" key="1">
    <citation type="submission" date="2022-01" db="EMBL/GenBank/DDBJ databases">
        <authorList>
            <person name="Braso-Vives M."/>
        </authorList>
    </citation>
    <scope>NUCLEOTIDE SEQUENCE</scope>
</reference>
<evidence type="ECO:0000256" key="1">
    <source>
        <dbReference type="SAM" id="MobiDB-lite"/>
    </source>
</evidence>
<accession>A0A8J9YVA7</accession>
<dbReference type="OrthoDB" id="6143442at2759"/>
<protein>
    <submittedName>
        <fullName evidence="2">Hypp6622 protein</fullName>
    </submittedName>
</protein>
<organism evidence="2 3">
    <name type="scientific">Branchiostoma lanceolatum</name>
    <name type="common">Common lancelet</name>
    <name type="synonym">Amphioxus lanceolatum</name>
    <dbReference type="NCBI Taxonomy" id="7740"/>
    <lineage>
        <taxon>Eukaryota</taxon>
        <taxon>Metazoa</taxon>
        <taxon>Chordata</taxon>
        <taxon>Cephalochordata</taxon>
        <taxon>Leptocardii</taxon>
        <taxon>Amphioxiformes</taxon>
        <taxon>Branchiostomatidae</taxon>
        <taxon>Branchiostoma</taxon>
    </lineage>
</organism>
<evidence type="ECO:0000313" key="3">
    <source>
        <dbReference type="Proteomes" id="UP000838412"/>
    </source>
</evidence>